<proteinExistence type="inferred from homology"/>
<dbReference type="InterPro" id="IPR035906">
    <property type="entry name" value="MetI-like_sf"/>
</dbReference>
<dbReference type="CDD" id="cd06261">
    <property type="entry name" value="TM_PBP2"/>
    <property type="match status" value="1"/>
</dbReference>
<comment type="similarity">
    <text evidence="7">Belongs to the binding-protein-dependent transport system permease family.</text>
</comment>
<comment type="caution">
    <text evidence="9">The sequence shown here is derived from an EMBL/GenBank/DDBJ whole genome shotgun (WGS) entry which is preliminary data.</text>
</comment>
<keyword evidence="3" id="KW-1003">Cell membrane</keyword>
<gene>
    <name evidence="9" type="ORF">J2Z65_004581</name>
</gene>
<dbReference type="EMBL" id="JAGGKV010000013">
    <property type="protein sequence ID" value="MBP1965344.1"/>
    <property type="molecule type" value="Genomic_DNA"/>
</dbReference>
<keyword evidence="5 7" id="KW-1133">Transmembrane helix</keyword>
<evidence type="ECO:0000256" key="1">
    <source>
        <dbReference type="ARBA" id="ARBA00004651"/>
    </source>
</evidence>
<organism evidence="9 10">
    <name type="scientific">Paenibacillus aceris</name>
    <dbReference type="NCBI Taxonomy" id="869555"/>
    <lineage>
        <taxon>Bacteria</taxon>
        <taxon>Bacillati</taxon>
        <taxon>Bacillota</taxon>
        <taxon>Bacilli</taxon>
        <taxon>Bacillales</taxon>
        <taxon>Paenibacillaceae</taxon>
        <taxon>Paenibacillus</taxon>
    </lineage>
</organism>
<feature type="transmembrane region" description="Helical" evidence="7">
    <location>
        <begin position="101"/>
        <end position="121"/>
    </location>
</feature>
<keyword evidence="2 7" id="KW-0813">Transport</keyword>
<feature type="transmembrane region" description="Helical" evidence="7">
    <location>
        <begin position="37"/>
        <end position="64"/>
    </location>
</feature>
<dbReference type="Pfam" id="PF00528">
    <property type="entry name" value="BPD_transp_1"/>
    <property type="match status" value="1"/>
</dbReference>
<protein>
    <submittedName>
        <fullName evidence="9">Aldouronate transport system permease protein</fullName>
    </submittedName>
</protein>
<feature type="transmembrane region" description="Helical" evidence="7">
    <location>
        <begin position="198"/>
        <end position="217"/>
    </location>
</feature>
<name>A0ABS4I355_9BACL</name>
<feature type="transmembrane region" description="Helical" evidence="7">
    <location>
        <begin position="133"/>
        <end position="154"/>
    </location>
</feature>
<evidence type="ECO:0000256" key="2">
    <source>
        <dbReference type="ARBA" id="ARBA00022448"/>
    </source>
</evidence>
<evidence type="ECO:0000256" key="3">
    <source>
        <dbReference type="ARBA" id="ARBA00022475"/>
    </source>
</evidence>
<dbReference type="InterPro" id="IPR000515">
    <property type="entry name" value="MetI-like"/>
</dbReference>
<feature type="domain" description="ABC transmembrane type-1" evidence="8">
    <location>
        <begin position="97"/>
        <end position="317"/>
    </location>
</feature>
<evidence type="ECO:0000313" key="10">
    <source>
        <dbReference type="Proteomes" id="UP001519344"/>
    </source>
</evidence>
<dbReference type="PROSITE" id="PS50928">
    <property type="entry name" value="ABC_TM1"/>
    <property type="match status" value="1"/>
</dbReference>
<reference evidence="9 10" key="1">
    <citation type="submission" date="2021-03" db="EMBL/GenBank/DDBJ databases">
        <title>Genomic Encyclopedia of Type Strains, Phase IV (KMG-IV): sequencing the most valuable type-strain genomes for metagenomic binning, comparative biology and taxonomic classification.</title>
        <authorList>
            <person name="Goeker M."/>
        </authorList>
    </citation>
    <scope>NUCLEOTIDE SEQUENCE [LARGE SCALE GENOMIC DNA]</scope>
    <source>
        <strain evidence="9 10">DSM 24950</strain>
    </source>
</reference>
<sequence length="331" mass="37641">MNELNLESKRRTKAASHRSLPTRRSIPILSELIRNKILYAMMLPGLLFIIVIYYLPMFGVVIAFQEYNPIKGILGSKWIGFTNFKFLFQSDALYQITFNTIFYNLIFIILGLGLALVAAILINEISNRFLSGVYKSIILLPYLLSWVVAEYLLFSFLSMDKGIINQILQFAGFEPVQWYAEPLYWRFILPAAYVWKNVGYFAVIFAAGITGISSDYYEAAKIDGANRFQQALKITVPLLAPITLTLLLLQAGKIFYAAFGDWGLFYNLPRESGILFSATNVIDTYVFRSLQKMNDFGMSSAIGLYQSCVGFILVVVSNYVIRKYDRDSALF</sequence>
<evidence type="ECO:0000259" key="8">
    <source>
        <dbReference type="PROSITE" id="PS50928"/>
    </source>
</evidence>
<evidence type="ECO:0000256" key="4">
    <source>
        <dbReference type="ARBA" id="ARBA00022692"/>
    </source>
</evidence>
<dbReference type="PANTHER" id="PTHR43227">
    <property type="entry name" value="BLL4140 PROTEIN"/>
    <property type="match status" value="1"/>
</dbReference>
<evidence type="ECO:0000256" key="6">
    <source>
        <dbReference type="ARBA" id="ARBA00023136"/>
    </source>
</evidence>
<evidence type="ECO:0000313" key="9">
    <source>
        <dbReference type="EMBL" id="MBP1965344.1"/>
    </source>
</evidence>
<dbReference type="Proteomes" id="UP001519344">
    <property type="component" value="Unassembled WGS sequence"/>
</dbReference>
<comment type="subcellular location">
    <subcellularLocation>
        <location evidence="1 7">Cell membrane</location>
        <topology evidence="1 7">Multi-pass membrane protein</topology>
    </subcellularLocation>
</comment>
<feature type="transmembrane region" description="Helical" evidence="7">
    <location>
        <begin position="238"/>
        <end position="259"/>
    </location>
</feature>
<dbReference type="SUPFAM" id="SSF161098">
    <property type="entry name" value="MetI-like"/>
    <property type="match status" value="1"/>
</dbReference>
<accession>A0ABS4I355</accession>
<dbReference type="RefSeq" id="WP_167058464.1">
    <property type="nucleotide sequence ID" value="NZ_JAAOZR010000018.1"/>
</dbReference>
<feature type="transmembrane region" description="Helical" evidence="7">
    <location>
        <begin position="302"/>
        <end position="321"/>
    </location>
</feature>
<evidence type="ECO:0000256" key="5">
    <source>
        <dbReference type="ARBA" id="ARBA00022989"/>
    </source>
</evidence>
<dbReference type="PANTHER" id="PTHR43227:SF11">
    <property type="entry name" value="BLL4140 PROTEIN"/>
    <property type="match status" value="1"/>
</dbReference>
<keyword evidence="4 7" id="KW-0812">Transmembrane</keyword>
<keyword evidence="10" id="KW-1185">Reference proteome</keyword>
<dbReference type="Gene3D" id="1.10.3720.10">
    <property type="entry name" value="MetI-like"/>
    <property type="match status" value="1"/>
</dbReference>
<keyword evidence="6 7" id="KW-0472">Membrane</keyword>
<dbReference type="InterPro" id="IPR050809">
    <property type="entry name" value="UgpAE/MalFG_permease"/>
</dbReference>
<evidence type="ECO:0000256" key="7">
    <source>
        <dbReference type="RuleBase" id="RU363032"/>
    </source>
</evidence>